<evidence type="ECO:0000313" key="1">
    <source>
        <dbReference type="EMBL" id="KAK0674513.1"/>
    </source>
</evidence>
<sequence>MKASTGAPRQWLNLITPPNLDSQSLGGTRPHWTLGKWDPEAVHLNVDVIPPGVVIGSTSTRPHARIPDRLSIGAQEAFCLPFASRVFPTDRWGATSTFIYPLRVFFDRKNYQPWAEFVSTTIFTMPCQKGGNVVRGILVPTQCRSSSDSPDIGTVLGPARRSRIFPRPRKEEEELARHHTATDTITISTLRKHIFRRLTYCTGVAFCEGLWAVGADSRFRPIPL</sequence>
<evidence type="ECO:0000313" key="2">
    <source>
        <dbReference type="Proteomes" id="UP001174997"/>
    </source>
</evidence>
<reference evidence="1" key="1">
    <citation type="submission" date="2023-06" db="EMBL/GenBank/DDBJ databases">
        <title>Genome-scale phylogeny and comparative genomics of the fungal order Sordariales.</title>
        <authorList>
            <consortium name="Lawrence Berkeley National Laboratory"/>
            <person name="Hensen N."/>
            <person name="Bonometti L."/>
            <person name="Westerberg I."/>
            <person name="Brannstrom I.O."/>
            <person name="Guillou S."/>
            <person name="Cros-Aarteil S."/>
            <person name="Calhoun S."/>
            <person name="Haridas S."/>
            <person name="Kuo A."/>
            <person name="Mondo S."/>
            <person name="Pangilinan J."/>
            <person name="Riley R."/>
            <person name="Labutti K."/>
            <person name="Andreopoulos B."/>
            <person name="Lipzen A."/>
            <person name="Chen C."/>
            <person name="Yanf M."/>
            <person name="Daum C."/>
            <person name="Ng V."/>
            <person name="Clum A."/>
            <person name="Steindorff A."/>
            <person name="Ohm R."/>
            <person name="Martin F."/>
            <person name="Silar P."/>
            <person name="Natvig D."/>
            <person name="Lalanne C."/>
            <person name="Gautier V."/>
            <person name="Ament-Velasquez S.L."/>
            <person name="Kruys A."/>
            <person name="Hutchinson M.I."/>
            <person name="Powell A.J."/>
            <person name="Barry K."/>
            <person name="Miller A.N."/>
            <person name="Grigoriev I.V."/>
            <person name="Debuchy R."/>
            <person name="Gladieux P."/>
            <person name="Thoren M.H."/>
            <person name="Johannesson H."/>
        </authorList>
    </citation>
    <scope>NUCLEOTIDE SEQUENCE</scope>
    <source>
        <strain evidence="1">CBS 307.81</strain>
    </source>
</reference>
<dbReference type="Proteomes" id="UP001174997">
    <property type="component" value="Unassembled WGS sequence"/>
</dbReference>
<proteinExistence type="predicted"/>
<keyword evidence="2" id="KW-1185">Reference proteome</keyword>
<gene>
    <name evidence="1" type="ORF">QBC41DRAFT_1973</name>
</gene>
<accession>A0AA40DF61</accession>
<dbReference type="AlphaFoldDB" id="A0AA40DF61"/>
<comment type="caution">
    <text evidence="1">The sequence shown here is derived from an EMBL/GenBank/DDBJ whole genome shotgun (WGS) entry which is preliminary data.</text>
</comment>
<organism evidence="1 2">
    <name type="scientific">Cercophora samala</name>
    <dbReference type="NCBI Taxonomy" id="330535"/>
    <lineage>
        <taxon>Eukaryota</taxon>
        <taxon>Fungi</taxon>
        <taxon>Dikarya</taxon>
        <taxon>Ascomycota</taxon>
        <taxon>Pezizomycotina</taxon>
        <taxon>Sordariomycetes</taxon>
        <taxon>Sordariomycetidae</taxon>
        <taxon>Sordariales</taxon>
        <taxon>Lasiosphaeriaceae</taxon>
        <taxon>Cercophora</taxon>
    </lineage>
</organism>
<dbReference type="EMBL" id="JAULSY010000001">
    <property type="protein sequence ID" value="KAK0674513.1"/>
    <property type="molecule type" value="Genomic_DNA"/>
</dbReference>
<protein>
    <submittedName>
        <fullName evidence="1">Uncharacterized protein</fullName>
    </submittedName>
</protein>
<name>A0AA40DF61_9PEZI</name>